<dbReference type="Pfam" id="PF02230">
    <property type="entry name" value="Abhydrolase_2"/>
    <property type="match status" value="1"/>
</dbReference>
<proteinExistence type="predicted"/>
<dbReference type="GO" id="GO:0016787">
    <property type="term" value="F:hydrolase activity"/>
    <property type="evidence" value="ECO:0007669"/>
    <property type="project" value="InterPro"/>
</dbReference>
<comment type="caution">
    <text evidence="3">The sequence shown here is derived from an EMBL/GenBank/DDBJ whole genome shotgun (WGS) entry which is preliminary data.</text>
</comment>
<name>A0AAV0KHV7_9ROSI</name>
<protein>
    <recommendedName>
        <fullName evidence="2">Phospholipase/carboxylesterase/thioesterase domain-containing protein</fullName>
    </recommendedName>
</protein>
<feature type="domain" description="Phospholipase/carboxylesterase/thioesterase" evidence="2">
    <location>
        <begin position="31"/>
        <end position="256"/>
    </location>
</feature>
<organism evidence="3 4">
    <name type="scientific">Linum tenue</name>
    <dbReference type="NCBI Taxonomy" id="586396"/>
    <lineage>
        <taxon>Eukaryota</taxon>
        <taxon>Viridiplantae</taxon>
        <taxon>Streptophyta</taxon>
        <taxon>Embryophyta</taxon>
        <taxon>Tracheophyta</taxon>
        <taxon>Spermatophyta</taxon>
        <taxon>Magnoliopsida</taxon>
        <taxon>eudicotyledons</taxon>
        <taxon>Gunneridae</taxon>
        <taxon>Pentapetalae</taxon>
        <taxon>rosids</taxon>
        <taxon>fabids</taxon>
        <taxon>Malpighiales</taxon>
        <taxon>Linaceae</taxon>
        <taxon>Linum</taxon>
    </lineage>
</organism>
<accession>A0AAV0KHV7</accession>
<evidence type="ECO:0000313" key="4">
    <source>
        <dbReference type="Proteomes" id="UP001154282"/>
    </source>
</evidence>
<dbReference type="AlphaFoldDB" id="A0AAV0KHV7"/>
<evidence type="ECO:0000256" key="1">
    <source>
        <dbReference type="SAM" id="MobiDB-lite"/>
    </source>
</evidence>
<feature type="region of interest" description="Disordered" evidence="1">
    <location>
        <begin position="1"/>
        <end position="25"/>
    </location>
</feature>
<dbReference type="PANTHER" id="PTHR46234">
    <property type="entry name" value="ALPHA/BETA-HYDROLASES SUPERFAMILY PROTEIN"/>
    <property type="match status" value="1"/>
</dbReference>
<sequence length="264" mass="28686">MSYQQQQQQHFHMPSGSTSGRSRMSDFGRTHVVRPRGKHQVTIVWLHGMGDNGASWTQVLDALPLPNIKWICPTAPVRPVGMLGGFRCTAWFDVGEMSEDTVEDMEGLDSSAAHIANLLSSEPADVKVGIGGFSMGGATALYSATCAVLGRYGNGNIPYNINLKAVVSLSGWLPTGISRSLSNRVQSSQEAARRAAYLPILITHGTSDDQIPYSHGERSARVLSAAGFGRLNFKRYDGIGHYTIPREMEDVRNWLAPSLGLPTE</sequence>
<keyword evidence="4" id="KW-1185">Reference proteome</keyword>
<evidence type="ECO:0000313" key="3">
    <source>
        <dbReference type="EMBL" id="CAI0420374.1"/>
    </source>
</evidence>
<dbReference type="Gene3D" id="3.40.50.1820">
    <property type="entry name" value="alpha/beta hydrolase"/>
    <property type="match status" value="1"/>
</dbReference>
<dbReference type="EMBL" id="CAMGYJ010000005">
    <property type="protein sequence ID" value="CAI0420374.1"/>
    <property type="molecule type" value="Genomic_DNA"/>
</dbReference>
<dbReference type="InterPro" id="IPR003140">
    <property type="entry name" value="PLipase/COase/thioEstase"/>
</dbReference>
<dbReference type="SUPFAM" id="SSF53474">
    <property type="entry name" value="alpha/beta-Hydrolases"/>
    <property type="match status" value="1"/>
</dbReference>
<gene>
    <name evidence="3" type="ORF">LITE_LOCUS18361</name>
</gene>
<dbReference type="Proteomes" id="UP001154282">
    <property type="component" value="Unassembled WGS sequence"/>
</dbReference>
<evidence type="ECO:0000259" key="2">
    <source>
        <dbReference type="Pfam" id="PF02230"/>
    </source>
</evidence>
<reference evidence="3" key="1">
    <citation type="submission" date="2022-08" db="EMBL/GenBank/DDBJ databases">
        <authorList>
            <person name="Gutierrez-Valencia J."/>
        </authorList>
    </citation>
    <scope>NUCLEOTIDE SEQUENCE</scope>
</reference>
<dbReference type="InterPro" id="IPR029058">
    <property type="entry name" value="AB_hydrolase_fold"/>
</dbReference>